<dbReference type="RefSeq" id="WP_085784167.1">
    <property type="nucleotide sequence ID" value="NZ_CP008743.1"/>
</dbReference>
<keyword evidence="4" id="KW-1185">Reference proteome</keyword>
<feature type="transmembrane region" description="Helical" evidence="1">
    <location>
        <begin position="42"/>
        <end position="63"/>
    </location>
</feature>
<evidence type="ECO:0000259" key="2">
    <source>
        <dbReference type="Pfam" id="PF09335"/>
    </source>
</evidence>
<dbReference type="OrthoDB" id="948134at2"/>
<keyword evidence="1" id="KW-1133">Transmembrane helix</keyword>
<keyword evidence="1" id="KW-0472">Membrane</keyword>
<feature type="transmembrane region" description="Helical" evidence="1">
    <location>
        <begin position="126"/>
        <end position="147"/>
    </location>
</feature>
<organism evidence="3 4">
    <name type="scientific">Candidatus Nucleicultrix amoebiphila FS5</name>
    <dbReference type="NCBI Taxonomy" id="1414854"/>
    <lineage>
        <taxon>Bacteria</taxon>
        <taxon>Pseudomonadati</taxon>
        <taxon>Pseudomonadota</taxon>
        <taxon>Alphaproteobacteria</taxon>
        <taxon>Holosporales</taxon>
        <taxon>Candidatus Nucleicultricaceae</taxon>
        <taxon>Candidatus Nucleicultrix</taxon>
    </lineage>
</organism>
<dbReference type="STRING" id="1414854.GQ61_04605"/>
<evidence type="ECO:0000256" key="1">
    <source>
        <dbReference type="SAM" id="Phobius"/>
    </source>
</evidence>
<dbReference type="Proteomes" id="UP000237351">
    <property type="component" value="Chromosome"/>
</dbReference>
<accession>A0A1W6N4B9</accession>
<dbReference type="Pfam" id="PF09335">
    <property type="entry name" value="VTT_dom"/>
    <property type="match status" value="1"/>
</dbReference>
<feature type="transmembrane region" description="Helical" evidence="1">
    <location>
        <begin position="92"/>
        <end position="114"/>
    </location>
</feature>
<gene>
    <name evidence="3" type="ORF">GQ61_04605</name>
</gene>
<proteinExistence type="predicted"/>
<dbReference type="KEGG" id="naf:GQ61_04605"/>
<sequence length="198" mass="22479">MEEFFKEYQFLGYLIVLLGSFVEGESVVLTASAFSYKGYFSLPLLMVISFLGTLFADQLLFYIGRFYGPNLIERYPTLKEKSKRVFELLHKYNVGFILSFRFIYGIRIASPLIIGASGISIKRFTILNVIAAFIWSVLSCLAGYTIGYFAADFVEEMIMKILHLEKMALGILGAIVVVVFGIIYIKKKFFSSKPKNTN</sequence>
<evidence type="ECO:0000313" key="3">
    <source>
        <dbReference type="EMBL" id="ARN84703.1"/>
    </source>
</evidence>
<dbReference type="InterPro" id="IPR032816">
    <property type="entry name" value="VTT_dom"/>
</dbReference>
<dbReference type="InterPro" id="IPR051311">
    <property type="entry name" value="DedA_domain"/>
</dbReference>
<dbReference type="GO" id="GO:0005886">
    <property type="term" value="C:plasma membrane"/>
    <property type="evidence" value="ECO:0007669"/>
    <property type="project" value="TreeGrafter"/>
</dbReference>
<keyword evidence="1" id="KW-0812">Transmembrane</keyword>
<dbReference type="EMBL" id="CP008743">
    <property type="protein sequence ID" value="ARN84703.1"/>
    <property type="molecule type" value="Genomic_DNA"/>
</dbReference>
<dbReference type="PANTHER" id="PTHR42709:SF2">
    <property type="entry name" value="INNER MEMBRANE PROTEIN YOHD"/>
    <property type="match status" value="1"/>
</dbReference>
<evidence type="ECO:0000313" key="4">
    <source>
        <dbReference type="Proteomes" id="UP000237351"/>
    </source>
</evidence>
<dbReference type="AlphaFoldDB" id="A0A1W6N4B9"/>
<feature type="transmembrane region" description="Helical" evidence="1">
    <location>
        <begin position="12"/>
        <end position="35"/>
    </location>
</feature>
<reference evidence="3 4" key="1">
    <citation type="submission" date="2014-06" db="EMBL/GenBank/DDBJ databases">
        <title>The genome of the endonuclear symbiont Nucleicultrix amoebiphila.</title>
        <authorList>
            <person name="Schulz F."/>
            <person name="Horn M."/>
        </authorList>
    </citation>
    <scope>NUCLEOTIDE SEQUENCE [LARGE SCALE GENOMIC DNA]</scope>
    <source>
        <strain evidence="3 4">FS5</strain>
    </source>
</reference>
<dbReference type="PANTHER" id="PTHR42709">
    <property type="entry name" value="ALKALINE PHOSPHATASE LIKE PROTEIN"/>
    <property type="match status" value="1"/>
</dbReference>
<protein>
    <recommendedName>
        <fullName evidence="2">VTT domain-containing protein</fullName>
    </recommendedName>
</protein>
<feature type="transmembrane region" description="Helical" evidence="1">
    <location>
        <begin position="167"/>
        <end position="185"/>
    </location>
</feature>
<feature type="domain" description="VTT" evidence="2">
    <location>
        <begin position="28"/>
        <end position="144"/>
    </location>
</feature>
<name>A0A1W6N4B9_9PROT</name>